<reference evidence="2" key="1">
    <citation type="journal article" date="1994" name="J. Antibiot.">
        <title>Isolation and characterization of linear plasmids from lankacidin-producing Streptomyces species.</title>
        <authorList>
            <person name="Kinashi H."/>
            <person name="Mori E."/>
            <person name="Hatani A."/>
            <person name="Nimi O."/>
        </authorList>
    </citation>
    <scope>NUCLEOTIDE SEQUENCE</scope>
    <source>
        <strain evidence="2">7434AN4</strain>
        <plasmid evidence="2">pSLA2-S</plasmid>
    </source>
</reference>
<keyword evidence="1" id="KW-1133">Transmembrane helix</keyword>
<keyword evidence="2" id="KW-0614">Plasmid</keyword>
<organism evidence="2">
    <name type="scientific">Streptomyces rochei</name>
    <name type="common">Streptomyces parvullus</name>
    <dbReference type="NCBI Taxonomy" id="1928"/>
    <lineage>
        <taxon>Bacteria</taxon>
        <taxon>Bacillati</taxon>
        <taxon>Actinomycetota</taxon>
        <taxon>Actinomycetes</taxon>
        <taxon>Kitasatosporales</taxon>
        <taxon>Streptomycetaceae</taxon>
        <taxon>Streptomyces</taxon>
        <taxon>Streptomyces rochei group</taxon>
    </lineage>
</organism>
<protein>
    <submittedName>
        <fullName evidence="2">Uncharacterized protein</fullName>
    </submittedName>
</protein>
<sequence length="58" mass="5644">MLVLCVALLMILVGLAAVVGLGYAVHRRPALAVPVGVALTGAGVLVAAAIGVLQIVVA</sequence>
<geneLocation type="plasmid" evidence="2">
    <name>pSLA2-S</name>
</geneLocation>
<dbReference type="EMBL" id="AB905437">
    <property type="protein sequence ID" value="BAP15796.1"/>
    <property type="molecule type" value="Genomic_DNA"/>
</dbReference>
<accession>A0A068Q5N5</accession>
<keyword evidence="1" id="KW-0812">Transmembrane</keyword>
<dbReference type="AlphaFoldDB" id="A0A068Q5N5"/>
<keyword evidence="1" id="KW-0472">Membrane</keyword>
<feature type="transmembrane region" description="Helical" evidence="1">
    <location>
        <begin position="32"/>
        <end position="57"/>
    </location>
</feature>
<dbReference type="RefSeq" id="WP_031942407.1">
    <property type="nucleotide sequence ID" value="NC_024971.1"/>
</dbReference>
<evidence type="ECO:0000256" key="1">
    <source>
        <dbReference type="SAM" id="Phobius"/>
    </source>
</evidence>
<gene>
    <name evidence="2" type="primary">pSLA2-S.12</name>
</gene>
<proteinExistence type="predicted"/>
<name>A0A068Q5N5_STRRO</name>
<reference evidence="2" key="2">
    <citation type="submission" date="2014-01" db="EMBL/GenBank/DDBJ databases">
        <authorList>
            <person name="Takahama Y."/>
            <person name="Yang Y."/>
            <person name="Arakawa K."/>
            <person name="Kinashi H."/>
        </authorList>
    </citation>
    <scope>NUCLEOTIDE SEQUENCE</scope>
    <source>
        <strain evidence="2">7434AN4</strain>
        <plasmid evidence="2">pSLA2-S</plasmid>
    </source>
</reference>
<evidence type="ECO:0000313" key="2">
    <source>
        <dbReference type="EMBL" id="BAP15796.1"/>
    </source>
</evidence>